<dbReference type="Gene3D" id="2.60.120.260">
    <property type="entry name" value="Galactose-binding domain-like"/>
    <property type="match status" value="1"/>
</dbReference>
<dbReference type="InterPro" id="IPR036156">
    <property type="entry name" value="Beta-gal/glucu_dom_sf"/>
</dbReference>
<dbReference type="Pfam" id="PF02836">
    <property type="entry name" value="Glyco_hydro_2_C"/>
    <property type="match status" value="1"/>
</dbReference>
<dbReference type="InterPro" id="IPR006102">
    <property type="entry name" value="Ig-like_GH2"/>
</dbReference>
<proteinExistence type="inferred from homology"/>
<keyword evidence="2 6" id="KW-0378">Hydrolase</keyword>
<dbReference type="Gene3D" id="2.60.40.10">
    <property type="entry name" value="Immunoglobulins"/>
    <property type="match status" value="1"/>
</dbReference>
<dbReference type="InterPro" id="IPR006103">
    <property type="entry name" value="Glyco_hydro_2_cat"/>
</dbReference>
<feature type="domain" description="Glycoside hydrolase family 2 immunoglobulin-like beta-sandwich" evidence="4">
    <location>
        <begin position="200"/>
        <end position="303"/>
    </location>
</feature>
<comment type="caution">
    <text evidence="6">The sequence shown here is derived from an EMBL/GenBank/DDBJ whole genome shotgun (WGS) entry which is preliminary data.</text>
</comment>
<gene>
    <name evidence="6" type="ORF">GUA46_12025</name>
</gene>
<evidence type="ECO:0000313" key="6">
    <source>
        <dbReference type="EMBL" id="NVN19071.1"/>
    </source>
</evidence>
<dbReference type="GO" id="GO:0005975">
    <property type="term" value="P:carbohydrate metabolic process"/>
    <property type="evidence" value="ECO:0007669"/>
    <property type="project" value="InterPro"/>
</dbReference>
<evidence type="ECO:0000256" key="1">
    <source>
        <dbReference type="ARBA" id="ARBA00007401"/>
    </source>
</evidence>
<evidence type="ECO:0000313" key="7">
    <source>
        <dbReference type="Proteomes" id="UP000558089"/>
    </source>
</evidence>
<protein>
    <submittedName>
        <fullName evidence="6">Glycoside hydrolase family 2</fullName>
    </submittedName>
</protein>
<dbReference type="InterPro" id="IPR051913">
    <property type="entry name" value="GH2_Domain-Containing"/>
</dbReference>
<sequence length="1079" mass="122803">MRREKKKYIRVIIFIIFCLGLFHLGIAQEENSINLSGEWSVSLEHYSGDEGSLEDIKNKHGKIDLPGTLAEHGFGIETTGASKGVLTPTHKFIGTASYKKHIDIPKEWKNKKILLFLERVLWQSQVYIDGTPLSTQNALGTPHIHNLGKLSIGPHELEVRVNNDMIFNIGDKGHAYSESTQTIWNGLVGAIKLQSKDPSHIKALKTIPNIDDDQLKIVLDVEAELSEKTKIQIAIEDIGSHQVLLKKMVRAELLQGKHHQEIILDLKGKLKKWSEFDPNVYRLKASLSSKSSFDTKETEFGFREVDHDGTHVLINGKPIFLRGNLDNVHFPLTGYPSTKLEDWENIFKTYKDYGLNHVRFHSWCPPEAAFKAADRIGIYIQAEASVWIDSWMNEDMVAKGRPEMETKGHPKGLGYNSERDEWVQAEMNRVVEYYGNHPSFIMFCIGNELGSSNFDQIKTWIGDLKKKDDRRLYSGSTARQITDQDDFVVTHLVQNVGWTRGLNGAHTNWDFEKAYSQMDIPTLAHEIGQWPVYPKWSEIDKYTGVLKARNLQEFKEVAQKNGIVDQDEKFHKASGALNQIMYKYEIESFLRTKSCAGIQLLSMQDYQGQGEALVGWLDVFWDNKGITTPKEFKEHHSEAVPLLRMEKFVWESGELFRANVQLSHYGNHSIKDAIATGKITTKEGKVLLQKEWDLEEVAIADLQDVGTMELELGSIQKAQELNIEVAIKDTPYVNHWSIWVFPSKLPLLNNEDVVIVDEMDTNTLELLNKGTKVLLMAHDLGTQKNSVPFNFYPLYWSYTYFPGQGKTSLGMLIDDKHPALAQFPTSFHSDWQWEPFDKKAKGFVLNSMPSAYKPIVQLVDDFHRNNKEGLIFEFKVGQGKLLVCGFDLNGENVVAKQLKQSLLSYMSSDNFNPQEAVSPAFLIENFSNAPEEDQKTNTLLRVKAADLAKPNTEQNVWSKDVDKIEIKDKNTDYSVRLDRLVANQGVSVWQGNKIEVNIDCPDGFLGTLYVLLENMGNESDPVVLEFEGRKNSISPKPHDSKWVKFHVMREDSNDGKLKLKGFARKDKNISISQIILNQE</sequence>
<dbReference type="SUPFAM" id="SSF51445">
    <property type="entry name" value="(Trans)glycosidases"/>
    <property type="match status" value="1"/>
</dbReference>
<dbReference type="GO" id="GO:0004553">
    <property type="term" value="F:hydrolase activity, hydrolyzing O-glycosyl compounds"/>
    <property type="evidence" value="ECO:0007669"/>
    <property type="project" value="InterPro"/>
</dbReference>
<name>A0A850ND48_9FLAO</name>
<dbReference type="RefSeq" id="WP_176620695.1">
    <property type="nucleotide sequence ID" value="NZ_WYET01000004.1"/>
</dbReference>
<dbReference type="InterPro" id="IPR008979">
    <property type="entry name" value="Galactose-bd-like_sf"/>
</dbReference>
<reference evidence="6 7" key="1">
    <citation type="submission" date="2020-01" db="EMBL/GenBank/DDBJ databases">
        <title>Draft Genome Analysis of Muricauda sp. HICW Isolated from coastal seawater of PR China.</title>
        <authorList>
            <person name="Chen M.-X."/>
        </authorList>
    </citation>
    <scope>NUCLEOTIDE SEQUENCE [LARGE SCALE GENOMIC DNA]</scope>
    <source>
        <strain evidence="6 7">HICW</strain>
    </source>
</reference>
<dbReference type="InterPro" id="IPR017853">
    <property type="entry name" value="GH"/>
</dbReference>
<dbReference type="Proteomes" id="UP000558089">
    <property type="component" value="Unassembled WGS sequence"/>
</dbReference>
<dbReference type="AlphaFoldDB" id="A0A850ND48"/>
<comment type="similarity">
    <text evidence="1">Belongs to the glycosyl hydrolase 2 family.</text>
</comment>
<evidence type="ECO:0000256" key="3">
    <source>
        <dbReference type="ARBA" id="ARBA00023295"/>
    </source>
</evidence>
<dbReference type="PANTHER" id="PTHR42732:SF1">
    <property type="entry name" value="BETA-MANNOSIDASE"/>
    <property type="match status" value="1"/>
</dbReference>
<evidence type="ECO:0000256" key="2">
    <source>
        <dbReference type="ARBA" id="ARBA00022801"/>
    </source>
</evidence>
<evidence type="ECO:0000259" key="4">
    <source>
        <dbReference type="Pfam" id="PF00703"/>
    </source>
</evidence>
<evidence type="ECO:0000259" key="5">
    <source>
        <dbReference type="Pfam" id="PF02836"/>
    </source>
</evidence>
<dbReference type="InterPro" id="IPR013783">
    <property type="entry name" value="Ig-like_fold"/>
</dbReference>
<accession>A0A850ND48</accession>
<dbReference type="EMBL" id="WYET01000004">
    <property type="protein sequence ID" value="NVN19071.1"/>
    <property type="molecule type" value="Genomic_DNA"/>
</dbReference>
<dbReference type="SUPFAM" id="SSF49785">
    <property type="entry name" value="Galactose-binding domain-like"/>
    <property type="match status" value="1"/>
</dbReference>
<dbReference type="PANTHER" id="PTHR42732">
    <property type="entry name" value="BETA-GALACTOSIDASE"/>
    <property type="match status" value="1"/>
</dbReference>
<dbReference type="Gene3D" id="3.20.20.80">
    <property type="entry name" value="Glycosidases"/>
    <property type="match status" value="1"/>
</dbReference>
<feature type="domain" description="Glycoside hydrolase family 2 catalytic" evidence="5">
    <location>
        <begin position="310"/>
        <end position="474"/>
    </location>
</feature>
<keyword evidence="7" id="KW-1185">Reference proteome</keyword>
<keyword evidence="3" id="KW-0326">Glycosidase</keyword>
<dbReference type="SUPFAM" id="SSF49303">
    <property type="entry name" value="beta-Galactosidase/glucuronidase domain"/>
    <property type="match status" value="1"/>
</dbReference>
<organism evidence="6 7">
    <name type="scientific">Flagellimonas chongwuensis</name>
    <dbReference type="NCBI Taxonomy" id="2697365"/>
    <lineage>
        <taxon>Bacteria</taxon>
        <taxon>Pseudomonadati</taxon>
        <taxon>Bacteroidota</taxon>
        <taxon>Flavobacteriia</taxon>
        <taxon>Flavobacteriales</taxon>
        <taxon>Flavobacteriaceae</taxon>
        <taxon>Flagellimonas</taxon>
    </lineage>
</organism>
<dbReference type="Pfam" id="PF00703">
    <property type="entry name" value="Glyco_hydro_2"/>
    <property type="match status" value="1"/>
</dbReference>